<dbReference type="InterPro" id="IPR005024">
    <property type="entry name" value="Snf7_fam"/>
</dbReference>
<dbReference type="Gene3D" id="6.10.140.1230">
    <property type="match status" value="1"/>
</dbReference>
<evidence type="ECO:0000256" key="4">
    <source>
        <dbReference type="ARBA" id="ARBA00022753"/>
    </source>
</evidence>
<dbReference type="AlphaFoldDB" id="A0AAN9Y4B6"/>
<keyword evidence="4" id="KW-0967">Endosome</keyword>
<dbReference type="GO" id="GO:0005771">
    <property type="term" value="C:multivesicular body"/>
    <property type="evidence" value="ECO:0007669"/>
    <property type="project" value="TreeGrafter"/>
</dbReference>
<comment type="similarity">
    <text evidence="2">Belongs to the SNF7 family.</text>
</comment>
<dbReference type="PANTHER" id="PTHR22761">
    <property type="entry name" value="CHARGED MULTIVESICULAR BODY PROTEIN"/>
    <property type="match status" value="1"/>
</dbReference>
<dbReference type="PANTHER" id="PTHR22761:SF5">
    <property type="entry name" value="CHARGED MULTIVESICULAR BODY PROTEIN 6"/>
    <property type="match status" value="1"/>
</dbReference>
<evidence type="ECO:0000256" key="8">
    <source>
        <dbReference type="SAM" id="MobiDB-lite"/>
    </source>
</evidence>
<reference evidence="9 10" key="1">
    <citation type="submission" date="2024-03" db="EMBL/GenBank/DDBJ databases">
        <title>Adaptation during the transition from Ophiocordyceps entomopathogen to insect associate is accompanied by gene loss and intensified selection.</title>
        <authorList>
            <person name="Ward C.M."/>
            <person name="Onetto C.A."/>
            <person name="Borneman A.R."/>
        </authorList>
    </citation>
    <scope>NUCLEOTIDE SEQUENCE [LARGE SCALE GENOMIC DNA]</scope>
    <source>
        <strain evidence="9">AWRI1</strain>
        <tissue evidence="9">Single Adult Female</tissue>
    </source>
</reference>
<organism evidence="9 10">
    <name type="scientific">Parthenolecanium corni</name>
    <dbReference type="NCBI Taxonomy" id="536013"/>
    <lineage>
        <taxon>Eukaryota</taxon>
        <taxon>Metazoa</taxon>
        <taxon>Ecdysozoa</taxon>
        <taxon>Arthropoda</taxon>
        <taxon>Hexapoda</taxon>
        <taxon>Insecta</taxon>
        <taxon>Pterygota</taxon>
        <taxon>Neoptera</taxon>
        <taxon>Paraneoptera</taxon>
        <taxon>Hemiptera</taxon>
        <taxon>Sternorrhyncha</taxon>
        <taxon>Coccoidea</taxon>
        <taxon>Coccidae</taxon>
        <taxon>Parthenolecanium</taxon>
    </lineage>
</organism>
<keyword evidence="6" id="KW-0472">Membrane</keyword>
<comment type="caution">
    <text evidence="9">The sequence shown here is derived from an EMBL/GenBank/DDBJ whole genome shotgun (WGS) entry which is preliminary data.</text>
</comment>
<name>A0AAN9Y4B6_9HEMI</name>
<proteinExistence type="inferred from homology"/>
<dbReference type="GO" id="GO:0015031">
    <property type="term" value="P:protein transport"/>
    <property type="evidence" value="ECO:0007669"/>
    <property type="project" value="UniProtKB-KW"/>
</dbReference>
<keyword evidence="5" id="KW-0653">Protein transport</keyword>
<dbReference type="GO" id="GO:0006900">
    <property type="term" value="P:vesicle budding from membrane"/>
    <property type="evidence" value="ECO:0007669"/>
    <property type="project" value="TreeGrafter"/>
</dbReference>
<gene>
    <name evidence="9" type="ORF">V9T40_002557</name>
</gene>
<keyword evidence="10" id="KW-1185">Reference proteome</keyword>
<evidence type="ECO:0000256" key="6">
    <source>
        <dbReference type="ARBA" id="ARBA00023136"/>
    </source>
</evidence>
<evidence type="ECO:0000313" key="9">
    <source>
        <dbReference type="EMBL" id="KAK7590944.1"/>
    </source>
</evidence>
<feature type="compositionally biased region" description="Basic and acidic residues" evidence="8">
    <location>
        <begin position="193"/>
        <end position="211"/>
    </location>
</feature>
<accession>A0AAN9Y4B6</accession>
<keyword evidence="7" id="KW-0175">Coiled coil</keyword>
<evidence type="ECO:0000313" key="10">
    <source>
        <dbReference type="Proteomes" id="UP001367676"/>
    </source>
</evidence>
<feature type="region of interest" description="Disordered" evidence="8">
    <location>
        <begin position="166"/>
        <end position="211"/>
    </location>
</feature>
<sequence>MGIFFSKRKKISRVTDHDKAVLQLKIQRDNVKKYQQRIEQTLEKDRNLAKRLLAEGKRERAKLLLKKKRYQEQLLEKTDGQLENLEKLTQDLEFAQIETKVVEGLQIGNTALKKINEMLDIANIEQILDETREGVEKQNEINALLSGEFTAEDDEAIENELSELISDAENIPELPQVPKEEPKVDIETPVIAEEPKKREKAKDREPIMLPA</sequence>
<evidence type="ECO:0000256" key="3">
    <source>
        <dbReference type="ARBA" id="ARBA00022448"/>
    </source>
</evidence>
<evidence type="ECO:0008006" key="11">
    <source>
        <dbReference type="Google" id="ProtNLM"/>
    </source>
</evidence>
<comment type="subcellular location">
    <subcellularLocation>
        <location evidence="1">Endosome membrane</location>
    </subcellularLocation>
</comment>
<dbReference type="GO" id="GO:0032511">
    <property type="term" value="P:late endosome to vacuole transport via multivesicular body sorting pathway"/>
    <property type="evidence" value="ECO:0007669"/>
    <property type="project" value="TreeGrafter"/>
</dbReference>
<dbReference type="GO" id="GO:0000815">
    <property type="term" value="C:ESCRT III complex"/>
    <property type="evidence" value="ECO:0007669"/>
    <property type="project" value="TreeGrafter"/>
</dbReference>
<evidence type="ECO:0000256" key="7">
    <source>
        <dbReference type="SAM" id="Coils"/>
    </source>
</evidence>
<keyword evidence="3" id="KW-0813">Transport</keyword>
<evidence type="ECO:0000256" key="2">
    <source>
        <dbReference type="ARBA" id="ARBA00006190"/>
    </source>
</evidence>
<evidence type="ECO:0000256" key="5">
    <source>
        <dbReference type="ARBA" id="ARBA00022927"/>
    </source>
</evidence>
<protein>
    <recommendedName>
        <fullName evidence="11">Charged multivesicular body protein 6</fullName>
    </recommendedName>
</protein>
<dbReference type="Pfam" id="PF03357">
    <property type="entry name" value="Snf7"/>
    <property type="match status" value="1"/>
</dbReference>
<evidence type="ECO:0000256" key="1">
    <source>
        <dbReference type="ARBA" id="ARBA00004608"/>
    </source>
</evidence>
<feature type="coiled-coil region" evidence="7">
    <location>
        <begin position="24"/>
        <end position="98"/>
    </location>
</feature>
<dbReference type="Proteomes" id="UP001367676">
    <property type="component" value="Unassembled WGS sequence"/>
</dbReference>
<dbReference type="EMBL" id="JBBCAQ010000022">
    <property type="protein sequence ID" value="KAK7590944.1"/>
    <property type="molecule type" value="Genomic_DNA"/>
</dbReference>